<evidence type="ECO:0000313" key="2">
    <source>
        <dbReference type="EMBL" id="MQM04715.1"/>
    </source>
</evidence>
<gene>
    <name evidence="2" type="ORF">Taro_037516</name>
</gene>
<keyword evidence="1" id="KW-0472">Membrane</keyword>
<keyword evidence="1" id="KW-0812">Transmembrane</keyword>
<keyword evidence="3" id="KW-1185">Reference proteome</keyword>
<reference evidence="2" key="1">
    <citation type="submission" date="2017-07" db="EMBL/GenBank/DDBJ databases">
        <title>Taro Niue Genome Assembly and Annotation.</title>
        <authorList>
            <person name="Atibalentja N."/>
            <person name="Keating K."/>
            <person name="Fields C.J."/>
        </authorList>
    </citation>
    <scope>NUCLEOTIDE SEQUENCE</scope>
    <source>
        <strain evidence="2">Niue_2</strain>
        <tissue evidence="2">Leaf</tissue>
    </source>
</reference>
<dbReference type="AlphaFoldDB" id="A0A843WJI4"/>
<protein>
    <submittedName>
        <fullName evidence="2">Uncharacterized protein</fullName>
    </submittedName>
</protein>
<comment type="caution">
    <text evidence="2">The sequence shown here is derived from an EMBL/GenBank/DDBJ whole genome shotgun (WGS) entry which is preliminary data.</text>
</comment>
<dbReference type="EMBL" id="NMUH01003269">
    <property type="protein sequence ID" value="MQM04715.1"/>
    <property type="molecule type" value="Genomic_DNA"/>
</dbReference>
<name>A0A843WJI4_COLES</name>
<feature type="transmembrane region" description="Helical" evidence="1">
    <location>
        <begin position="46"/>
        <end position="66"/>
    </location>
</feature>
<organism evidence="2 3">
    <name type="scientific">Colocasia esculenta</name>
    <name type="common">Wild taro</name>
    <name type="synonym">Arum esculentum</name>
    <dbReference type="NCBI Taxonomy" id="4460"/>
    <lineage>
        <taxon>Eukaryota</taxon>
        <taxon>Viridiplantae</taxon>
        <taxon>Streptophyta</taxon>
        <taxon>Embryophyta</taxon>
        <taxon>Tracheophyta</taxon>
        <taxon>Spermatophyta</taxon>
        <taxon>Magnoliopsida</taxon>
        <taxon>Liliopsida</taxon>
        <taxon>Araceae</taxon>
        <taxon>Aroideae</taxon>
        <taxon>Colocasieae</taxon>
        <taxon>Colocasia</taxon>
    </lineage>
</organism>
<dbReference type="Proteomes" id="UP000652761">
    <property type="component" value="Unassembled WGS sequence"/>
</dbReference>
<proteinExistence type="predicted"/>
<dbReference type="PANTHER" id="PTHR47513">
    <property type="entry name" value="ZINC TRANSPORTER"/>
    <property type="match status" value="1"/>
</dbReference>
<evidence type="ECO:0000256" key="1">
    <source>
        <dbReference type="SAM" id="Phobius"/>
    </source>
</evidence>
<evidence type="ECO:0000313" key="3">
    <source>
        <dbReference type="Proteomes" id="UP000652761"/>
    </source>
</evidence>
<dbReference type="PANTHER" id="PTHR47513:SF1">
    <property type="entry name" value="OS07G0283200 PROTEIN"/>
    <property type="match status" value="1"/>
</dbReference>
<feature type="transmembrane region" description="Helical" evidence="1">
    <location>
        <begin position="21"/>
        <end position="40"/>
    </location>
</feature>
<sequence length="81" mass="9221">MIPTKSSPQDHSDTMHRPLQIIHIIGISLRVWSIYSLYQYLLQTKVSVVVFLFSCLVPASIIFLGLQKPWKGRALPNSQVN</sequence>
<accession>A0A843WJI4</accession>
<dbReference type="OrthoDB" id="1884658at2759"/>
<keyword evidence="1" id="KW-1133">Transmembrane helix</keyword>